<evidence type="ECO:0000313" key="4">
    <source>
        <dbReference type="EMBL" id="CAD8580360.1"/>
    </source>
</evidence>
<dbReference type="AlphaFoldDB" id="A0A7S0KHE9"/>
<evidence type="ECO:0000256" key="1">
    <source>
        <dbReference type="ARBA" id="ARBA00001962"/>
    </source>
</evidence>
<dbReference type="PANTHER" id="PTHR20883">
    <property type="entry name" value="PHYTANOYL-COA DIOXYGENASE DOMAIN CONTAINING 1"/>
    <property type="match status" value="1"/>
</dbReference>
<feature type="compositionally biased region" description="Polar residues" evidence="2">
    <location>
        <begin position="250"/>
        <end position="259"/>
    </location>
</feature>
<feature type="compositionally biased region" description="Basic and acidic residues" evidence="2">
    <location>
        <begin position="75"/>
        <end position="89"/>
    </location>
</feature>
<reference evidence="4" key="1">
    <citation type="submission" date="2021-01" db="EMBL/GenBank/DDBJ databases">
        <authorList>
            <person name="Corre E."/>
            <person name="Pelletier E."/>
            <person name="Niang G."/>
            <person name="Scheremetjew M."/>
            <person name="Finn R."/>
            <person name="Kale V."/>
            <person name="Holt S."/>
            <person name="Cochrane G."/>
            <person name="Meng A."/>
            <person name="Brown T."/>
            <person name="Cohen L."/>
        </authorList>
    </citation>
    <scope>NUCLEOTIDE SEQUENCE</scope>
    <source>
        <strain evidence="4">CCMP494</strain>
    </source>
</reference>
<comment type="cofactor">
    <cofactor evidence="1">
        <name>Fe cation</name>
        <dbReference type="ChEBI" id="CHEBI:24875"/>
    </cofactor>
</comment>
<dbReference type="Gene3D" id="2.60.120.620">
    <property type="entry name" value="q2cbj1_9rhob like domain"/>
    <property type="match status" value="1"/>
</dbReference>
<feature type="region of interest" description="Disordered" evidence="2">
    <location>
        <begin position="21"/>
        <end position="106"/>
    </location>
</feature>
<organism evidence="4">
    <name type="scientific">Micromonas pusilla</name>
    <name type="common">Picoplanktonic green alga</name>
    <name type="synonym">Chromulina pusilla</name>
    <dbReference type="NCBI Taxonomy" id="38833"/>
    <lineage>
        <taxon>Eukaryota</taxon>
        <taxon>Viridiplantae</taxon>
        <taxon>Chlorophyta</taxon>
        <taxon>Mamiellophyceae</taxon>
        <taxon>Mamiellales</taxon>
        <taxon>Mamiellaceae</taxon>
        <taxon>Micromonas</taxon>
    </lineage>
</organism>
<keyword evidence="3" id="KW-0732">Signal</keyword>
<dbReference type="SUPFAM" id="SSF51197">
    <property type="entry name" value="Clavaminate synthase-like"/>
    <property type="match status" value="1"/>
</dbReference>
<evidence type="ECO:0000256" key="2">
    <source>
        <dbReference type="SAM" id="MobiDB-lite"/>
    </source>
</evidence>
<gene>
    <name evidence="4" type="ORF">MSP1404_LOCUS2592</name>
</gene>
<feature type="signal peptide" evidence="3">
    <location>
        <begin position="1"/>
        <end position="20"/>
    </location>
</feature>
<feature type="compositionally biased region" description="Gly residues" evidence="2">
    <location>
        <begin position="22"/>
        <end position="61"/>
    </location>
</feature>
<feature type="compositionally biased region" description="Low complexity" evidence="2">
    <location>
        <begin position="239"/>
        <end position="249"/>
    </location>
</feature>
<name>A0A7S0KHE9_MICPS</name>
<dbReference type="EMBL" id="HBEV01003452">
    <property type="protein sequence ID" value="CAD8580360.1"/>
    <property type="molecule type" value="Transcribed_RNA"/>
</dbReference>
<dbReference type="PANTHER" id="PTHR20883:SF49">
    <property type="entry name" value="PHYTANOYL-COA DIOXYGENASE"/>
    <property type="match status" value="1"/>
</dbReference>
<sequence length="462" mass="49833">MGPHVAPRVVVVASLATVRAAGTGGGRGKGGGGGGGGRGKATGGGTKGRGNRGGSAGGADGGTATKKKASGGSDVAKKKQSKQDKRDEQQPPQPPPQQQQTAVRDPPVNKKILEGKFDALVFDDSSKGTDVFAMDAPHVPANATTLEDRLFFERKGHACIRNVLTQDEARSMAVALIRETRTRTLLAYKHRVSVLCPPGAVDLNAIKTEEEAMAAIARYSDEEVGFLQTFNIHRDNYVSGESSESSESSNDSPAATPSNDGVEECAGYIMSRRLARIAAELLGADESEGDRVRLYQSCVFVKPPGFGETNWHSDANMVPLDTNRFVTLWLPLRPLQEDDAALVFASGSHRDFALPYWHTLEGMEDLESRGYDIESYEPLDLGDLTAHAGWCLHWSPPQPEDAPPRHALSVCYFLDGARRLTGTEGHLRQVPHEEDEWSYGDWLVDVKAGEVARHPALPVVYP</sequence>
<feature type="region of interest" description="Disordered" evidence="2">
    <location>
        <begin position="238"/>
        <end position="261"/>
    </location>
</feature>
<accession>A0A7S0KHE9</accession>
<proteinExistence type="predicted"/>
<protein>
    <submittedName>
        <fullName evidence="4">Uncharacterized protein</fullName>
    </submittedName>
</protein>
<feature type="chain" id="PRO_5031429025" evidence="3">
    <location>
        <begin position="21"/>
        <end position="462"/>
    </location>
</feature>
<dbReference type="InterPro" id="IPR008775">
    <property type="entry name" value="Phytyl_CoA_dOase-like"/>
</dbReference>
<evidence type="ECO:0000256" key="3">
    <source>
        <dbReference type="SAM" id="SignalP"/>
    </source>
</evidence>
<dbReference type="Pfam" id="PF05721">
    <property type="entry name" value="PhyH"/>
    <property type="match status" value="1"/>
</dbReference>